<dbReference type="NCBIfam" id="TIGR03238">
    <property type="entry name" value="dnd_assoc_3"/>
    <property type="match status" value="1"/>
</dbReference>
<dbReference type="HOGENOM" id="CLU_018433_0_0_6"/>
<dbReference type="STRING" id="658445.H744_2c3140"/>
<dbReference type="InterPro" id="IPR017647">
    <property type="entry name" value="Dnd_assoc_3"/>
</dbReference>
<dbReference type="AlphaFoldDB" id="A0A0C5WXS1"/>
<gene>
    <name evidence="1" type="ORF">H744_2c3140</name>
</gene>
<keyword evidence="2" id="KW-1185">Reference proteome</keyword>
<proteinExistence type="predicted"/>
<evidence type="ECO:0000313" key="2">
    <source>
        <dbReference type="Proteomes" id="UP000032303"/>
    </source>
</evidence>
<dbReference type="PATRIC" id="fig|658445.3.peg.5198"/>
<accession>A0A0C5WXS1</accession>
<protein>
    <submittedName>
        <fullName evidence="1">Dnd system-associated protein 3</fullName>
    </submittedName>
</protein>
<organism evidence="1 2">
    <name type="scientific">Photobacterium gaetbulicola Gung47</name>
    <dbReference type="NCBI Taxonomy" id="658445"/>
    <lineage>
        <taxon>Bacteria</taxon>
        <taxon>Pseudomonadati</taxon>
        <taxon>Pseudomonadota</taxon>
        <taxon>Gammaproteobacteria</taxon>
        <taxon>Vibrionales</taxon>
        <taxon>Vibrionaceae</taxon>
        <taxon>Photobacterium</taxon>
    </lineage>
</organism>
<evidence type="ECO:0000313" key="1">
    <source>
        <dbReference type="EMBL" id="AJR09784.1"/>
    </source>
</evidence>
<reference evidence="1 2" key="1">
    <citation type="submission" date="2013-05" db="EMBL/GenBank/DDBJ databases">
        <title>Complete genome sequence of the lipase-producing bacterium Photobacterium gaetbulicola Gung47.</title>
        <authorList>
            <person name="Kim Y.-O."/>
        </authorList>
    </citation>
    <scope>NUCLEOTIDE SEQUENCE [LARGE SCALE GENOMIC DNA]</scope>
    <source>
        <strain evidence="1 2">Gung47</strain>
    </source>
</reference>
<dbReference type="Proteomes" id="UP000032303">
    <property type="component" value="Chromosome 2"/>
</dbReference>
<sequence length="559" mass="64059">MSTEIFILDYRNISILYYGFNCLLSRDEQLNFAQALSILSKSSPYAVSTEREQTDHLSTYKEYIYIKTDIVTDFYQALLSAKPREIIFLCGSSGDGKSEILTRYSRKFAATRDFHLDATHSFDRSQTAIQTLDGRFTKSKQNEKPLVVGINVGMLGNYAEEGCEEHSDIKASIKAFLENRAEDIPDNHTYLDFEQYPKFTLGHEGSSSDFVEQFLARLTKPTLENPFYALYSNQVEKQGHTRLTANFALLGLASVQKTLISLLLKARLIKDQFLTARALLDFVFQSLAMKGYLFDNIFSGADNELLDHIQSFDPSNLHTREIDQFVLQFDLGIEDKGFALLKEQVKELGVYEIESAASYLRLAYLLKDETKFENDYLKTLKVDFESTLVEQYASMWLLHKDFDGKGKARQVITRFYKDTLISAIHRYCNRNSPSLAKNQYFVSEYNGFKTAVELDVRADHAKIRSGGVSKVGLFNAYILVDDKSINPMPISINLLELLDKINRGYRPNKHDKNAVLLLDEVIEQIWSVANKKDSLFIIGDEKRYQVTNEEDEYFEVSEL</sequence>
<dbReference type="KEGG" id="pgb:H744_2c3140"/>
<dbReference type="EMBL" id="CP005974">
    <property type="protein sequence ID" value="AJR09784.1"/>
    <property type="molecule type" value="Genomic_DNA"/>
</dbReference>
<name>A0A0C5WXS1_9GAMM</name>